<evidence type="ECO:0000313" key="1">
    <source>
        <dbReference type="EMBL" id="VVO18510.1"/>
    </source>
</evidence>
<organism evidence="1 2">
    <name type="scientific">Pseudomonas fluorescens</name>
    <dbReference type="NCBI Taxonomy" id="294"/>
    <lineage>
        <taxon>Bacteria</taxon>
        <taxon>Pseudomonadati</taxon>
        <taxon>Pseudomonadota</taxon>
        <taxon>Gammaproteobacteria</taxon>
        <taxon>Pseudomonadales</taxon>
        <taxon>Pseudomonadaceae</taxon>
        <taxon>Pseudomonas</taxon>
    </lineage>
</organism>
<dbReference type="EMBL" id="CABVHP010000013">
    <property type="protein sequence ID" value="VVO18510.1"/>
    <property type="molecule type" value="Genomic_DNA"/>
</dbReference>
<dbReference type="Proteomes" id="UP000326557">
    <property type="component" value="Unassembled WGS sequence"/>
</dbReference>
<proteinExistence type="predicted"/>
<dbReference type="AlphaFoldDB" id="A0A5E7DLQ7"/>
<gene>
    <name evidence="1" type="ORF">PS704_04026</name>
</gene>
<protein>
    <submittedName>
        <fullName evidence="1">Uncharacterized protein</fullName>
    </submittedName>
</protein>
<reference evidence="1 2" key="1">
    <citation type="submission" date="2019-09" db="EMBL/GenBank/DDBJ databases">
        <authorList>
            <person name="Chandra G."/>
            <person name="Truman W A."/>
        </authorList>
    </citation>
    <scope>NUCLEOTIDE SEQUENCE [LARGE SCALE GENOMIC DNA]</scope>
    <source>
        <strain evidence="1">PS704</strain>
    </source>
</reference>
<accession>A0A5E7DLQ7</accession>
<dbReference type="RefSeq" id="WP_150639293.1">
    <property type="nucleotide sequence ID" value="NZ_CABVHP010000013.1"/>
</dbReference>
<dbReference type="OrthoDB" id="6901938at2"/>
<sequence>MTKSISTRRQKQEAEEDCVLELTAPLLKEIYKDYIIDETQKDKPDKAILLLKPPARFGKPKNRPRIGIEITTADPPEYLSYINERKKDKAIVVTQIQEALDKGTIPQSPMKKIGNRISHDWIYKGVRDKAKKHPAYTNAGRFDELILLCHSDVIMTTQRLFQDGLKDWTNYLLSIENFPFDKVLFLGHDNKAIQIYNKSKKLAIEPDPYIYEGSVIDSLQYGFIPMGVSVNLKDIGSAAPRIEPQMPIVDRGESPSSS</sequence>
<name>A0A5E7DLQ7_PSEFL</name>
<evidence type="ECO:0000313" key="2">
    <source>
        <dbReference type="Proteomes" id="UP000326557"/>
    </source>
</evidence>